<dbReference type="Proteomes" id="UP001331515">
    <property type="component" value="Unassembled WGS sequence"/>
</dbReference>
<feature type="region of interest" description="Disordered" evidence="1">
    <location>
        <begin position="44"/>
        <end position="85"/>
    </location>
</feature>
<gene>
    <name evidence="2" type="ORF">CgunFtcFv8_003295</name>
</gene>
<feature type="compositionally biased region" description="Basic and acidic residues" evidence="1">
    <location>
        <begin position="51"/>
        <end position="71"/>
    </location>
</feature>
<accession>A0AAN8DE17</accession>
<evidence type="ECO:0000313" key="2">
    <source>
        <dbReference type="EMBL" id="KAK5918540.1"/>
    </source>
</evidence>
<name>A0AAN8DE17_CHAGU</name>
<reference evidence="2 3" key="1">
    <citation type="journal article" date="2023" name="Mol. Biol. Evol.">
        <title>Genomics of Secondarily Temperate Adaptation in the Only Non-Antarctic Icefish.</title>
        <authorList>
            <person name="Rivera-Colon A.G."/>
            <person name="Rayamajhi N."/>
            <person name="Minhas B.F."/>
            <person name="Madrigal G."/>
            <person name="Bilyk K.T."/>
            <person name="Yoon V."/>
            <person name="Hune M."/>
            <person name="Gregory S."/>
            <person name="Cheng C.H.C."/>
            <person name="Catchen J.M."/>
        </authorList>
    </citation>
    <scope>NUCLEOTIDE SEQUENCE [LARGE SCALE GENOMIC DNA]</scope>
    <source>
        <tissue evidence="2">White muscle</tissue>
    </source>
</reference>
<proteinExistence type="predicted"/>
<evidence type="ECO:0000313" key="3">
    <source>
        <dbReference type="Proteomes" id="UP001331515"/>
    </source>
</evidence>
<sequence length="85" mass="9307">MLSPTVQTAHVSAVSHSAAGHWVVPLDQLLKAVFKGLEGWRTGDCQTADIEPSRQERGHSSGYPRSKDRKTALPLPTPSDIDIRF</sequence>
<dbReference type="AlphaFoldDB" id="A0AAN8DE17"/>
<comment type="caution">
    <text evidence="2">The sequence shown here is derived from an EMBL/GenBank/DDBJ whole genome shotgun (WGS) entry which is preliminary data.</text>
</comment>
<protein>
    <submittedName>
        <fullName evidence="2">Uncharacterized protein</fullName>
    </submittedName>
</protein>
<organism evidence="2 3">
    <name type="scientific">Champsocephalus gunnari</name>
    <name type="common">Mackerel icefish</name>
    <dbReference type="NCBI Taxonomy" id="52237"/>
    <lineage>
        <taxon>Eukaryota</taxon>
        <taxon>Metazoa</taxon>
        <taxon>Chordata</taxon>
        <taxon>Craniata</taxon>
        <taxon>Vertebrata</taxon>
        <taxon>Euteleostomi</taxon>
        <taxon>Actinopterygii</taxon>
        <taxon>Neopterygii</taxon>
        <taxon>Teleostei</taxon>
        <taxon>Neoteleostei</taxon>
        <taxon>Acanthomorphata</taxon>
        <taxon>Eupercaria</taxon>
        <taxon>Perciformes</taxon>
        <taxon>Notothenioidei</taxon>
        <taxon>Channichthyidae</taxon>
        <taxon>Champsocephalus</taxon>
    </lineage>
</organism>
<evidence type="ECO:0000256" key="1">
    <source>
        <dbReference type="SAM" id="MobiDB-lite"/>
    </source>
</evidence>
<dbReference type="EMBL" id="JAURVH010001525">
    <property type="protein sequence ID" value="KAK5918540.1"/>
    <property type="molecule type" value="Genomic_DNA"/>
</dbReference>
<keyword evidence="3" id="KW-1185">Reference proteome</keyword>